<keyword evidence="1" id="KW-0472">Membrane</keyword>
<reference evidence="2 3" key="1">
    <citation type="submission" date="2021-01" db="EMBL/GenBank/DDBJ databases">
        <title>Whole genome shotgun sequence of Actinoplanes couchii NBRC 106145.</title>
        <authorList>
            <person name="Komaki H."/>
            <person name="Tamura T."/>
        </authorList>
    </citation>
    <scope>NUCLEOTIDE SEQUENCE [LARGE SCALE GENOMIC DNA]</scope>
    <source>
        <strain evidence="2 3">NBRC 106145</strain>
    </source>
</reference>
<keyword evidence="1" id="KW-0812">Transmembrane</keyword>
<proteinExistence type="predicted"/>
<keyword evidence="1" id="KW-1133">Transmembrane helix</keyword>
<dbReference type="Proteomes" id="UP000612282">
    <property type="component" value="Unassembled WGS sequence"/>
</dbReference>
<dbReference type="EMBL" id="BOMG01000039">
    <property type="protein sequence ID" value="GID54204.1"/>
    <property type="molecule type" value="Genomic_DNA"/>
</dbReference>
<organism evidence="2 3">
    <name type="scientific">Actinoplanes couchii</name>
    <dbReference type="NCBI Taxonomy" id="403638"/>
    <lineage>
        <taxon>Bacteria</taxon>
        <taxon>Bacillati</taxon>
        <taxon>Actinomycetota</taxon>
        <taxon>Actinomycetes</taxon>
        <taxon>Micromonosporales</taxon>
        <taxon>Micromonosporaceae</taxon>
        <taxon>Actinoplanes</taxon>
    </lineage>
</organism>
<dbReference type="Pfam" id="PF11188">
    <property type="entry name" value="DUF2975"/>
    <property type="match status" value="1"/>
</dbReference>
<feature type="transmembrane region" description="Helical" evidence="1">
    <location>
        <begin position="47"/>
        <end position="70"/>
    </location>
</feature>
<dbReference type="RefSeq" id="WP_203795309.1">
    <property type="nucleotide sequence ID" value="NZ_BAAAQE010000035.1"/>
</dbReference>
<evidence type="ECO:0008006" key="4">
    <source>
        <dbReference type="Google" id="ProtNLM"/>
    </source>
</evidence>
<dbReference type="InterPro" id="IPR021354">
    <property type="entry name" value="DUF2975"/>
</dbReference>
<evidence type="ECO:0000256" key="1">
    <source>
        <dbReference type="SAM" id="Phobius"/>
    </source>
</evidence>
<feature type="transmembrane region" description="Helical" evidence="1">
    <location>
        <begin position="123"/>
        <end position="146"/>
    </location>
</feature>
<evidence type="ECO:0000313" key="2">
    <source>
        <dbReference type="EMBL" id="GID54204.1"/>
    </source>
</evidence>
<gene>
    <name evidence="2" type="ORF">Aco03nite_026080</name>
</gene>
<accession>A0ABQ3X6R2</accession>
<feature type="transmembrane region" description="Helical" evidence="1">
    <location>
        <begin position="90"/>
        <end position="111"/>
    </location>
</feature>
<sequence length="165" mass="17485">MHRALVTVLQGFLAFVLLVGVWAQLVLIPTTAADEVDLFPPYEPFRIPLVTAAIAFVACVQAWIVASILLLQRSADGTVFQPSAQRWVTVLLSAAGGAAVVTFALFVYVTFAEIPSPADGMEVIGLWMGAATAVAGSVALLLLTLVGRHLLGKAIELRSELDEVV</sequence>
<keyword evidence="3" id="KW-1185">Reference proteome</keyword>
<evidence type="ECO:0000313" key="3">
    <source>
        <dbReference type="Proteomes" id="UP000612282"/>
    </source>
</evidence>
<protein>
    <recommendedName>
        <fullName evidence="4">Transmembrane transport protein</fullName>
    </recommendedName>
</protein>
<name>A0ABQ3X6R2_9ACTN</name>
<comment type="caution">
    <text evidence="2">The sequence shown here is derived from an EMBL/GenBank/DDBJ whole genome shotgun (WGS) entry which is preliminary data.</text>
</comment>